<keyword evidence="4 9" id="KW-1133">Transmembrane helix</keyword>
<evidence type="ECO:0000256" key="3">
    <source>
        <dbReference type="ARBA" id="ARBA00022692"/>
    </source>
</evidence>
<feature type="transmembrane region" description="Helical" evidence="9">
    <location>
        <begin position="134"/>
        <end position="151"/>
    </location>
</feature>
<evidence type="ECO:0000256" key="1">
    <source>
        <dbReference type="ARBA" id="ARBA00004651"/>
    </source>
</evidence>
<evidence type="ECO:0000256" key="7">
    <source>
        <dbReference type="ARBA" id="ARBA00023170"/>
    </source>
</evidence>
<keyword evidence="3 9" id="KW-0812">Transmembrane</keyword>
<dbReference type="PRINTS" id="PR00237">
    <property type="entry name" value="GPCRRHODOPSN"/>
</dbReference>
<evidence type="ECO:0000256" key="9">
    <source>
        <dbReference type="SAM" id="Phobius"/>
    </source>
</evidence>
<evidence type="ECO:0000313" key="11">
    <source>
        <dbReference type="EMBL" id="KAJ7389265.1"/>
    </source>
</evidence>
<protein>
    <recommendedName>
        <fullName evidence="10">G-protein coupled receptors family 1 profile domain-containing protein</fullName>
    </recommendedName>
</protein>
<proteinExistence type="predicted"/>
<dbReference type="Proteomes" id="UP001163046">
    <property type="component" value="Unassembled WGS sequence"/>
</dbReference>
<feature type="transmembrane region" description="Helical" evidence="9">
    <location>
        <begin position="171"/>
        <end position="189"/>
    </location>
</feature>
<dbReference type="EMBL" id="MU825437">
    <property type="protein sequence ID" value="KAJ7389265.1"/>
    <property type="molecule type" value="Genomic_DNA"/>
</dbReference>
<comment type="subcellular location">
    <subcellularLocation>
        <location evidence="1">Cell membrane</location>
        <topology evidence="1">Multi-pass membrane protein</topology>
    </subcellularLocation>
</comment>
<accession>A0A9X0D746</accession>
<feature type="domain" description="G-protein coupled receptors family 1 profile" evidence="10">
    <location>
        <begin position="32"/>
        <end position="191"/>
    </location>
</feature>
<evidence type="ECO:0000256" key="5">
    <source>
        <dbReference type="ARBA" id="ARBA00023040"/>
    </source>
</evidence>
<feature type="transmembrane region" description="Helical" evidence="9">
    <location>
        <begin position="94"/>
        <end position="113"/>
    </location>
</feature>
<dbReference type="PANTHER" id="PTHR22752">
    <property type="entry name" value="G PROTEIN-COUPLED RECEPTOR"/>
    <property type="match status" value="1"/>
</dbReference>
<dbReference type="InterPro" id="IPR000276">
    <property type="entry name" value="GPCR_Rhodpsn"/>
</dbReference>
<dbReference type="GO" id="GO:0005886">
    <property type="term" value="C:plasma membrane"/>
    <property type="evidence" value="ECO:0007669"/>
    <property type="project" value="UniProtKB-SubCell"/>
</dbReference>
<evidence type="ECO:0000259" key="10">
    <source>
        <dbReference type="PROSITE" id="PS50262"/>
    </source>
</evidence>
<evidence type="ECO:0000256" key="4">
    <source>
        <dbReference type="ARBA" id="ARBA00022989"/>
    </source>
</evidence>
<dbReference type="PROSITE" id="PS50262">
    <property type="entry name" value="G_PROTEIN_RECEP_F1_2"/>
    <property type="match status" value="1"/>
</dbReference>
<dbReference type="GO" id="GO:0004930">
    <property type="term" value="F:G protein-coupled receptor activity"/>
    <property type="evidence" value="ECO:0007669"/>
    <property type="project" value="UniProtKB-KW"/>
</dbReference>
<evidence type="ECO:0000256" key="6">
    <source>
        <dbReference type="ARBA" id="ARBA00023136"/>
    </source>
</evidence>
<evidence type="ECO:0000256" key="2">
    <source>
        <dbReference type="ARBA" id="ARBA00022475"/>
    </source>
</evidence>
<dbReference type="CDD" id="cd00637">
    <property type="entry name" value="7tm_classA_rhodopsin-like"/>
    <property type="match status" value="1"/>
</dbReference>
<dbReference type="SUPFAM" id="SSF81321">
    <property type="entry name" value="Family A G protein-coupled receptor-like"/>
    <property type="match status" value="1"/>
</dbReference>
<feature type="transmembrane region" description="Helical" evidence="9">
    <location>
        <begin position="20"/>
        <end position="41"/>
    </location>
</feature>
<organism evidence="11 12">
    <name type="scientific">Desmophyllum pertusum</name>
    <dbReference type="NCBI Taxonomy" id="174260"/>
    <lineage>
        <taxon>Eukaryota</taxon>
        <taxon>Metazoa</taxon>
        <taxon>Cnidaria</taxon>
        <taxon>Anthozoa</taxon>
        <taxon>Hexacorallia</taxon>
        <taxon>Scleractinia</taxon>
        <taxon>Caryophylliina</taxon>
        <taxon>Caryophylliidae</taxon>
        <taxon>Desmophyllum</taxon>
    </lineage>
</organism>
<dbReference type="AlphaFoldDB" id="A0A9X0D746"/>
<name>A0A9X0D746_9CNID</name>
<sequence length="191" mass="21145">MLINNTKTGLGAEVRLLEGFGLTFVLVVSLMLNLSVCAIIWRTKQLRNKPANTFVANLCIANLLLTACVIPFSLVTIIRDEHAAYSRLLCQGNGFISVVSCVAIIMTLCCISLDRYIAVTRPTRYKTIVTVKRACFTLLVVWGQGILYASFPLFGWSKYTYHPGTLHCSPAWTADCFVVHLLGSSGIWYSD</sequence>
<keyword evidence="8" id="KW-0807">Transducer</keyword>
<reference evidence="11" key="1">
    <citation type="submission" date="2023-01" db="EMBL/GenBank/DDBJ databases">
        <title>Genome assembly of the deep-sea coral Lophelia pertusa.</title>
        <authorList>
            <person name="Herrera S."/>
            <person name="Cordes E."/>
        </authorList>
    </citation>
    <scope>NUCLEOTIDE SEQUENCE</scope>
    <source>
        <strain evidence="11">USNM1676648</strain>
        <tissue evidence="11">Polyp</tissue>
    </source>
</reference>
<dbReference type="Pfam" id="PF00001">
    <property type="entry name" value="7tm_1"/>
    <property type="match status" value="1"/>
</dbReference>
<keyword evidence="12" id="KW-1185">Reference proteome</keyword>
<keyword evidence="5" id="KW-0297">G-protein coupled receptor</keyword>
<gene>
    <name evidence="11" type="ORF">OS493_032733</name>
</gene>
<keyword evidence="7" id="KW-0675">Receptor</keyword>
<dbReference type="PANTHER" id="PTHR22752:SF14">
    <property type="entry name" value="G-PROTEIN COUPLED RECEPTORS FAMILY 1 PROFILE DOMAIN-CONTAINING PROTEIN"/>
    <property type="match status" value="1"/>
</dbReference>
<feature type="transmembrane region" description="Helical" evidence="9">
    <location>
        <begin position="53"/>
        <end position="74"/>
    </location>
</feature>
<keyword evidence="2" id="KW-1003">Cell membrane</keyword>
<dbReference type="Gene3D" id="1.20.1070.10">
    <property type="entry name" value="Rhodopsin 7-helix transmembrane proteins"/>
    <property type="match status" value="1"/>
</dbReference>
<dbReference type="InterPro" id="IPR017452">
    <property type="entry name" value="GPCR_Rhodpsn_7TM"/>
</dbReference>
<comment type="caution">
    <text evidence="11">The sequence shown here is derived from an EMBL/GenBank/DDBJ whole genome shotgun (WGS) entry which is preliminary data.</text>
</comment>
<evidence type="ECO:0000313" key="12">
    <source>
        <dbReference type="Proteomes" id="UP001163046"/>
    </source>
</evidence>
<keyword evidence="6 9" id="KW-0472">Membrane</keyword>
<evidence type="ECO:0000256" key="8">
    <source>
        <dbReference type="ARBA" id="ARBA00023224"/>
    </source>
</evidence>
<dbReference type="OrthoDB" id="5977853at2759"/>